<keyword evidence="5 11" id="KW-0408">Iron</keyword>
<evidence type="ECO:0000313" key="14">
    <source>
        <dbReference type="Proteomes" id="UP000317722"/>
    </source>
</evidence>
<evidence type="ECO:0000256" key="7">
    <source>
        <dbReference type="ARBA" id="ARBA00023015"/>
    </source>
</evidence>
<evidence type="ECO:0000256" key="6">
    <source>
        <dbReference type="ARBA" id="ARBA00023014"/>
    </source>
</evidence>
<feature type="binding site" evidence="11">
    <location>
        <position position="75"/>
    </location>
    <ligand>
        <name>[4Fe-4S] cluster</name>
        <dbReference type="ChEBI" id="CHEBI:49883"/>
    </ligand>
</feature>
<keyword evidence="6 11" id="KW-0411">Iron-sulfur</keyword>
<dbReference type="PANTHER" id="PTHR38839">
    <property type="entry name" value="TRANSCRIPTIONAL REGULATOR WHID-RELATED"/>
    <property type="match status" value="1"/>
</dbReference>
<proteinExistence type="inferred from homology"/>
<dbReference type="InterPro" id="IPR003482">
    <property type="entry name" value="Whib"/>
</dbReference>
<comment type="cofactor">
    <cofactor evidence="11">
        <name>[4Fe-4S] cluster</name>
        <dbReference type="ChEBI" id="CHEBI:49883"/>
    </cofactor>
    <text evidence="11">Binds 1 [4Fe-4S] cluster per subunit. Following nitrosylation of the [4Fe-4S] cluster binds 1 [4Fe-8(NO)] cluster per subunit.</text>
</comment>
<evidence type="ECO:0000256" key="2">
    <source>
        <dbReference type="ARBA" id="ARBA00006597"/>
    </source>
</evidence>
<dbReference type="GO" id="GO:0051539">
    <property type="term" value="F:4 iron, 4 sulfur cluster binding"/>
    <property type="evidence" value="ECO:0007669"/>
    <property type="project" value="UniProtKB-UniRule"/>
</dbReference>
<comment type="PTM">
    <text evidence="11">The Fe-S cluster can be nitrosylated by nitric oxide (NO).</text>
</comment>
<keyword evidence="11" id="KW-0963">Cytoplasm</keyword>
<evidence type="ECO:0000256" key="10">
    <source>
        <dbReference type="ARBA" id="ARBA00023163"/>
    </source>
</evidence>
<reference evidence="13 14" key="1">
    <citation type="journal article" date="2019" name="Environ. Microbiol.">
        <title>Species interactions and distinct microbial communities in high Arctic permafrost affected cryosols are associated with the CH4 and CO2 gas fluxes.</title>
        <authorList>
            <person name="Altshuler I."/>
            <person name="Hamel J."/>
            <person name="Turney S."/>
            <person name="Magnuson E."/>
            <person name="Levesque R."/>
            <person name="Greer C."/>
            <person name="Whyte L.G."/>
        </authorList>
    </citation>
    <scope>NUCLEOTIDE SEQUENCE [LARGE SCALE GENOMIC DNA]</scope>
    <source>
        <strain evidence="13 14">S9.3A</strain>
    </source>
</reference>
<dbReference type="EMBL" id="RCZM01000006">
    <property type="protein sequence ID" value="TPG14053.1"/>
    <property type="molecule type" value="Genomic_DNA"/>
</dbReference>
<dbReference type="GO" id="GO:0035731">
    <property type="term" value="F:dinitrosyl-iron complex binding"/>
    <property type="evidence" value="ECO:0007669"/>
    <property type="project" value="UniProtKB-UniRule"/>
</dbReference>
<dbReference type="AlphaFoldDB" id="A0A502CMJ3"/>
<keyword evidence="8 11" id="KW-0238">DNA-binding</keyword>
<gene>
    <name evidence="11" type="primary">whiB</name>
    <name evidence="13" type="ORF">EAH86_17775</name>
</gene>
<name>A0A502CMJ3_9MICO</name>
<evidence type="ECO:0000259" key="12">
    <source>
        <dbReference type="PROSITE" id="PS51674"/>
    </source>
</evidence>
<sequence length="126" mass="14024">MSRTPRSNPDVGYGRPMPWIDLGREFSVRELDASRWQPQGSCADSSSWLWFEDANSPKTRRAETICKTCPVRRTCLAAALVYAEEFGVWGGVPACKRRPLLVRLASGELLGTVLDDALEQQDPKVA</sequence>
<dbReference type="GO" id="GO:0046872">
    <property type="term" value="F:metal ion binding"/>
    <property type="evidence" value="ECO:0007669"/>
    <property type="project" value="UniProtKB-KW"/>
</dbReference>
<evidence type="ECO:0000313" key="13">
    <source>
        <dbReference type="EMBL" id="TPG14053.1"/>
    </source>
</evidence>
<feature type="binding site" evidence="11">
    <location>
        <position position="69"/>
    </location>
    <ligand>
        <name>[4Fe-4S] cluster</name>
        <dbReference type="ChEBI" id="CHEBI:49883"/>
    </ligand>
</feature>
<dbReference type="PROSITE" id="PS51674">
    <property type="entry name" value="4FE4S_WBL"/>
    <property type="match status" value="1"/>
</dbReference>
<feature type="binding site" evidence="11">
    <location>
        <position position="42"/>
    </location>
    <ligand>
        <name>[4Fe-4S] cluster</name>
        <dbReference type="ChEBI" id="CHEBI:49883"/>
    </ligand>
</feature>
<dbReference type="OrthoDB" id="4865942at2"/>
<evidence type="ECO:0000256" key="11">
    <source>
        <dbReference type="HAMAP-Rule" id="MF_01479"/>
    </source>
</evidence>
<dbReference type="HAMAP" id="MF_01479">
    <property type="entry name" value="WhiB"/>
    <property type="match status" value="1"/>
</dbReference>
<keyword evidence="7 11" id="KW-0805">Transcription regulation</keyword>
<evidence type="ECO:0000256" key="8">
    <source>
        <dbReference type="ARBA" id="ARBA00023125"/>
    </source>
</evidence>
<evidence type="ECO:0000256" key="4">
    <source>
        <dbReference type="ARBA" id="ARBA00022723"/>
    </source>
</evidence>
<keyword evidence="14" id="KW-1185">Reference proteome</keyword>
<dbReference type="GO" id="GO:0047134">
    <property type="term" value="F:protein-disulfide reductase [NAD(P)H] activity"/>
    <property type="evidence" value="ECO:0007669"/>
    <property type="project" value="TreeGrafter"/>
</dbReference>
<dbReference type="GO" id="GO:0005737">
    <property type="term" value="C:cytoplasm"/>
    <property type="evidence" value="ECO:0007669"/>
    <property type="project" value="UniProtKB-SubCell"/>
</dbReference>
<dbReference type="Pfam" id="PF02467">
    <property type="entry name" value="Whib"/>
    <property type="match status" value="1"/>
</dbReference>
<comment type="caution">
    <text evidence="13">The sequence shown here is derived from an EMBL/GenBank/DDBJ whole genome shotgun (WGS) entry which is preliminary data.</text>
</comment>
<keyword evidence="4 11" id="KW-0479">Metal-binding</keyword>
<comment type="function">
    <text evidence="11">Acts as a transcriptional regulator. Probably redox-responsive. The apo- but not holo-form probably binds DNA.</text>
</comment>
<evidence type="ECO:0000256" key="3">
    <source>
        <dbReference type="ARBA" id="ARBA00022485"/>
    </source>
</evidence>
<organism evidence="13 14">
    <name type="scientific">Pedococcus bigeumensis</name>
    <dbReference type="NCBI Taxonomy" id="433644"/>
    <lineage>
        <taxon>Bacteria</taxon>
        <taxon>Bacillati</taxon>
        <taxon>Actinomycetota</taxon>
        <taxon>Actinomycetes</taxon>
        <taxon>Micrococcales</taxon>
        <taxon>Intrasporangiaceae</taxon>
        <taxon>Pedococcus</taxon>
    </lineage>
</organism>
<evidence type="ECO:0000256" key="9">
    <source>
        <dbReference type="ARBA" id="ARBA00023157"/>
    </source>
</evidence>
<feature type="domain" description="4Fe-4S Wbl-type" evidence="12">
    <location>
        <begin position="41"/>
        <end position="99"/>
    </location>
</feature>
<comment type="subcellular location">
    <subcellularLocation>
        <location evidence="1 11">Cytoplasm</location>
    </subcellularLocation>
</comment>
<dbReference type="GO" id="GO:0045454">
    <property type="term" value="P:cell redox homeostasis"/>
    <property type="evidence" value="ECO:0007669"/>
    <property type="project" value="TreeGrafter"/>
</dbReference>
<keyword evidence="9 11" id="KW-1015">Disulfide bond</keyword>
<keyword evidence="10 11" id="KW-0804">Transcription</keyword>
<evidence type="ECO:0000256" key="1">
    <source>
        <dbReference type="ARBA" id="ARBA00004496"/>
    </source>
</evidence>
<keyword evidence="3 11" id="KW-0004">4Fe-4S</keyword>
<dbReference type="Proteomes" id="UP000317722">
    <property type="component" value="Unassembled WGS sequence"/>
</dbReference>
<evidence type="ECO:0000256" key="5">
    <source>
        <dbReference type="ARBA" id="ARBA00023004"/>
    </source>
</evidence>
<dbReference type="GO" id="GO:0003677">
    <property type="term" value="F:DNA binding"/>
    <property type="evidence" value="ECO:0007669"/>
    <property type="project" value="UniProtKB-UniRule"/>
</dbReference>
<dbReference type="GO" id="GO:0045892">
    <property type="term" value="P:negative regulation of DNA-templated transcription"/>
    <property type="evidence" value="ECO:0007669"/>
    <property type="project" value="TreeGrafter"/>
</dbReference>
<accession>A0A502CMJ3</accession>
<dbReference type="InterPro" id="IPR034768">
    <property type="entry name" value="4FE4S_WBL"/>
</dbReference>
<feature type="binding site" evidence="11">
    <location>
        <position position="66"/>
    </location>
    <ligand>
        <name>[4Fe-4S] cluster</name>
        <dbReference type="ChEBI" id="CHEBI:49883"/>
    </ligand>
</feature>
<comment type="similarity">
    <text evidence="2 11">Belongs to the WhiB family.</text>
</comment>
<protein>
    <recommendedName>
        <fullName evidence="11">Transcriptional regulator WhiB</fullName>
    </recommendedName>
</protein>
<comment type="PTM">
    <text evidence="11">Upon Fe-S cluster removal intramolecular disulfide bonds are formed.</text>
</comment>